<dbReference type="InterPro" id="IPR050796">
    <property type="entry name" value="SCF_F-box_component"/>
</dbReference>
<reference evidence="2" key="1">
    <citation type="submission" date="2018-02" db="EMBL/GenBank/DDBJ databases">
        <title>Rhizophora mucronata_Transcriptome.</title>
        <authorList>
            <person name="Meera S.P."/>
            <person name="Sreeshan A."/>
            <person name="Augustine A."/>
        </authorList>
    </citation>
    <scope>NUCLEOTIDE SEQUENCE</scope>
    <source>
        <tissue evidence="2">Leaf</tissue>
    </source>
</reference>
<dbReference type="InterPro" id="IPR013187">
    <property type="entry name" value="F-box-assoc_dom_typ3"/>
</dbReference>
<dbReference type="PANTHER" id="PTHR31672">
    <property type="entry name" value="BNACNNG10540D PROTEIN"/>
    <property type="match status" value="1"/>
</dbReference>
<dbReference type="EMBL" id="GGEC01054783">
    <property type="protein sequence ID" value="MBX35267.1"/>
    <property type="molecule type" value="Transcribed_RNA"/>
</dbReference>
<protein>
    <submittedName>
        <fullName evidence="2">Uncharacterized protein MANES_04G117600</fullName>
    </submittedName>
</protein>
<dbReference type="Pfam" id="PF08268">
    <property type="entry name" value="FBA_3"/>
    <property type="match status" value="1"/>
</dbReference>
<organism evidence="2">
    <name type="scientific">Rhizophora mucronata</name>
    <name type="common">Asiatic mangrove</name>
    <dbReference type="NCBI Taxonomy" id="61149"/>
    <lineage>
        <taxon>Eukaryota</taxon>
        <taxon>Viridiplantae</taxon>
        <taxon>Streptophyta</taxon>
        <taxon>Embryophyta</taxon>
        <taxon>Tracheophyta</taxon>
        <taxon>Spermatophyta</taxon>
        <taxon>Magnoliopsida</taxon>
        <taxon>eudicotyledons</taxon>
        <taxon>Gunneridae</taxon>
        <taxon>Pentapetalae</taxon>
        <taxon>rosids</taxon>
        <taxon>fabids</taxon>
        <taxon>Malpighiales</taxon>
        <taxon>Rhizophoraceae</taxon>
        <taxon>Rhizophora</taxon>
    </lineage>
</organism>
<proteinExistence type="predicted"/>
<evidence type="ECO:0000313" key="2">
    <source>
        <dbReference type="EMBL" id="MBX35267.1"/>
    </source>
</evidence>
<dbReference type="InterPro" id="IPR001810">
    <property type="entry name" value="F-box_dom"/>
</dbReference>
<sequence>MAKLPLDIINDLFSRLPPEALLRFRCLSKELRSLIDSHEFIKLHLHRSIETNSNRCLIINHFKTNCLVSEVDLDSLDINLISRNDPLEAYATFHDVSSIKGFQIKRVLPWKNRSDVIGSCNGLIALYNGAEVALWNPSTRKHHLFAKFWGDCRCGEFLLAGFGYDAVSDDYKLVAIFLHYQGAYYSLRRYCYCPLLSFGVS</sequence>
<dbReference type="InterPro" id="IPR036047">
    <property type="entry name" value="F-box-like_dom_sf"/>
</dbReference>
<dbReference type="PROSITE" id="PS50181">
    <property type="entry name" value="FBOX"/>
    <property type="match status" value="1"/>
</dbReference>
<dbReference type="SUPFAM" id="SSF81383">
    <property type="entry name" value="F-box domain"/>
    <property type="match status" value="1"/>
</dbReference>
<dbReference type="Pfam" id="PF00646">
    <property type="entry name" value="F-box"/>
    <property type="match status" value="1"/>
</dbReference>
<dbReference type="AlphaFoldDB" id="A0A2P2MYH0"/>
<evidence type="ECO:0000259" key="1">
    <source>
        <dbReference type="PROSITE" id="PS50181"/>
    </source>
</evidence>
<dbReference type="PANTHER" id="PTHR31672:SF13">
    <property type="entry name" value="F-BOX PROTEIN CPR30-LIKE"/>
    <property type="match status" value="1"/>
</dbReference>
<name>A0A2P2MYH0_RHIMU</name>
<feature type="domain" description="F-box" evidence="1">
    <location>
        <begin position="1"/>
        <end position="44"/>
    </location>
</feature>
<accession>A0A2P2MYH0</accession>
<dbReference type="SMART" id="SM00256">
    <property type="entry name" value="FBOX"/>
    <property type="match status" value="1"/>
</dbReference>